<organism evidence="2">
    <name type="scientific">Candidatus Kentrum eta</name>
    <dbReference type="NCBI Taxonomy" id="2126337"/>
    <lineage>
        <taxon>Bacteria</taxon>
        <taxon>Pseudomonadati</taxon>
        <taxon>Pseudomonadota</taxon>
        <taxon>Gammaproteobacteria</taxon>
        <taxon>Candidatus Kentrum</taxon>
    </lineage>
</organism>
<evidence type="ECO:0000256" key="1">
    <source>
        <dbReference type="SAM" id="MobiDB-lite"/>
    </source>
</evidence>
<accession>A0A450VFW4</accession>
<gene>
    <name evidence="3" type="ORF">BECKH772A_GA0070896_103742</name>
    <name evidence="2" type="ORF">BECKH772B_GA0070898_103702</name>
    <name evidence="4" type="ORF">BECKH772C_GA0070978_103592</name>
</gene>
<dbReference type="AlphaFoldDB" id="A0A450VFW4"/>
<dbReference type="Pfam" id="PF02924">
    <property type="entry name" value="HDPD"/>
    <property type="match status" value="1"/>
</dbReference>
<sequence>MIPPFPRPGPREPATHESPVRNNGDPNHVRYYTEPTNLSHLLLYEGLRGWTRDKLPCLAGHVYEMGQVLSRVDGKYAPLDPAATDGTERAYAVLLDARVDATDADKKGVALARGGVVDRAYLVWPDSITETQKTDALESAGGPGHRGEDYPGPPITQ</sequence>
<feature type="region of interest" description="Disordered" evidence="1">
    <location>
        <begin position="132"/>
        <end position="157"/>
    </location>
</feature>
<evidence type="ECO:0000313" key="2">
    <source>
        <dbReference type="EMBL" id="VFK03655.1"/>
    </source>
</evidence>
<feature type="region of interest" description="Disordered" evidence="1">
    <location>
        <begin position="1"/>
        <end position="28"/>
    </location>
</feature>
<evidence type="ECO:0000313" key="3">
    <source>
        <dbReference type="EMBL" id="VFK04032.1"/>
    </source>
</evidence>
<dbReference type="Gene3D" id="2.40.300.10">
    <property type="entry name" value="Head decoration protein D"/>
    <property type="match status" value="1"/>
</dbReference>
<proteinExistence type="predicted"/>
<dbReference type="EMBL" id="CAADFG010000374">
    <property type="protein sequence ID" value="VFK04032.1"/>
    <property type="molecule type" value="Genomic_DNA"/>
</dbReference>
<dbReference type="EMBL" id="CAADFJ010000359">
    <property type="protein sequence ID" value="VFK06570.1"/>
    <property type="molecule type" value="Genomic_DNA"/>
</dbReference>
<name>A0A450VFW4_9GAMM</name>
<dbReference type="InterPro" id="IPR004195">
    <property type="entry name" value="Head_decoration_D"/>
</dbReference>
<protein>
    <submittedName>
        <fullName evidence="2">Bacteriophage lambda head decoration protein D</fullName>
    </submittedName>
</protein>
<reference evidence="2" key="1">
    <citation type="submission" date="2019-02" db="EMBL/GenBank/DDBJ databases">
        <authorList>
            <person name="Gruber-Vodicka R. H."/>
            <person name="Seah K. B. B."/>
        </authorList>
    </citation>
    <scope>NUCLEOTIDE SEQUENCE</scope>
    <source>
        <strain evidence="4">BECK_SA2B12</strain>
        <strain evidence="3">BECK_SA2B15</strain>
        <strain evidence="2">BECK_SA2B20</strain>
    </source>
</reference>
<feature type="compositionally biased region" description="Basic and acidic residues" evidence="1">
    <location>
        <begin position="9"/>
        <end position="19"/>
    </location>
</feature>
<dbReference type="EMBL" id="CAADFI010000370">
    <property type="protein sequence ID" value="VFK03655.1"/>
    <property type="molecule type" value="Genomic_DNA"/>
</dbReference>
<evidence type="ECO:0000313" key="4">
    <source>
        <dbReference type="EMBL" id="VFK06570.1"/>
    </source>
</evidence>